<dbReference type="OrthoDB" id="1435799at2759"/>
<evidence type="ECO:0000313" key="3">
    <source>
        <dbReference type="EnsemblPlants" id="AES94157"/>
    </source>
</evidence>
<dbReference type="AlphaFoldDB" id="G7KEV0"/>
<evidence type="ECO:0000259" key="1">
    <source>
        <dbReference type="Pfam" id="PF08268"/>
    </source>
</evidence>
<sequence>MPSYPILSLSSCTFNDLRETLTSHLHASRRTRPTEHSSVVPISLSRLLESPSNSITLTEDPYYNLKDKDCPSVIGSCNGLICLFGYSYNYIRESWLRFWNPATRTISDKLGHCHNPVLPYRLTFGYDNSMDTYKVVALEPEARVFSFRDNVWKTIQRFPLYHRLNWSVHLSGNVNWLATLRNYHRYDCKNIPFEQYVIISLYLSKQTYKELLLPQGFDQVPCFEPSLCVLMDCLCFSHVVKKTQLIYLNFC</sequence>
<dbReference type="InterPro" id="IPR052361">
    <property type="entry name" value="F-box_domain"/>
</dbReference>
<reference evidence="3" key="3">
    <citation type="submission" date="2015-04" db="UniProtKB">
        <authorList>
            <consortium name="EnsemblPlants"/>
        </authorList>
    </citation>
    <scope>IDENTIFICATION</scope>
    <source>
        <strain evidence="3">cv. Jemalong A17</strain>
    </source>
</reference>
<dbReference type="EnsemblPlants" id="AES94157">
    <property type="protein sequence ID" value="AES94157"/>
    <property type="gene ID" value="MTR_5g011350"/>
</dbReference>
<dbReference type="Pfam" id="PF08268">
    <property type="entry name" value="FBA_3"/>
    <property type="match status" value="1"/>
</dbReference>
<dbReference type="InterPro" id="IPR013187">
    <property type="entry name" value="F-box-assoc_dom_typ3"/>
</dbReference>
<gene>
    <name evidence="3" type="primary">11435730</name>
    <name evidence="2" type="ordered locus">MTR_5g011350</name>
</gene>
<evidence type="ECO:0000313" key="4">
    <source>
        <dbReference type="Proteomes" id="UP000002051"/>
    </source>
</evidence>
<name>G7KEV0_MEDTR</name>
<feature type="domain" description="F-box associated beta-propeller type 3" evidence="1">
    <location>
        <begin position="57"/>
        <end position="185"/>
    </location>
</feature>
<dbReference type="EMBL" id="CM001221">
    <property type="protein sequence ID" value="AES94157.1"/>
    <property type="molecule type" value="Genomic_DNA"/>
</dbReference>
<dbReference type="InterPro" id="IPR017451">
    <property type="entry name" value="F-box-assoc_interact_dom"/>
</dbReference>
<dbReference type="PaxDb" id="3880-AES94157"/>
<reference evidence="2 4" key="2">
    <citation type="journal article" date="2014" name="BMC Genomics">
        <title>An improved genome release (version Mt4.0) for the model legume Medicago truncatula.</title>
        <authorList>
            <person name="Tang H."/>
            <person name="Krishnakumar V."/>
            <person name="Bidwell S."/>
            <person name="Rosen B."/>
            <person name="Chan A."/>
            <person name="Zhou S."/>
            <person name="Gentzbittel L."/>
            <person name="Childs K.L."/>
            <person name="Yandell M."/>
            <person name="Gundlach H."/>
            <person name="Mayer K.F."/>
            <person name="Schwartz D.C."/>
            <person name="Town C.D."/>
        </authorList>
    </citation>
    <scope>GENOME REANNOTATION</scope>
    <source>
        <strain evidence="3 4">cv. Jemalong A17</strain>
    </source>
</reference>
<keyword evidence="4" id="KW-1185">Reference proteome</keyword>
<proteinExistence type="predicted"/>
<organism evidence="2 4">
    <name type="scientific">Medicago truncatula</name>
    <name type="common">Barrel medic</name>
    <name type="synonym">Medicago tribuloides</name>
    <dbReference type="NCBI Taxonomy" id="3880"/>
    <lineage>
        <taxon>Eukaryota</taxon>
        <taxon>Viridiplantae</taxon>
        <taxon>Streptophyta</taxon>
        <taxon>Embryophyta</taxon>
        <taxon>Tracheophyta</taxon>
        <taxon>Spermatophyta</taxon>
        <taxon>Magnoliopsida</taxon>
        <taxon>eudicotyledons</taxon>
        <taxon>Gunneridae</taxon>
        <taxon>Pentapetalae</taxon>
        <taxon>rosids</taxon>
        <taxon>fabids</taxon>
        <taxon>Fabales</taxon>
        <taxon>Fabaceae</taxon>
        <taxon>Papilionoideae</taxon>
        <taxon>50 kb inversion clade</taxon>
        <taxon>NPAAA clade</taxon>
        <taxon>Hologalegina</taxon>
        <taxon>IRL clade</taxon>
        <taxon>Trifolieae</taxon>
        <taxon>Medicago</taxon>
    </lineage>
</organism>
<dbReference type="PANTHER" id="PTHR31790:SF81">
    <property type="entry name" value="PROTEIN, PUTATIVE-RELATED"/>
    <property type="match status" value="1"/>
</dbReference>
<reference evidence="2 4" key="1">
    <citation type="journal article" date="2011" name="Nature">
        <title>The Medicago genome provides insight into the evolution of rhizobial symbioses.</title>
        <authorList>
            <person name="Young N.D."/>
            <person name="Debelle F."/>
            <person name="Oldroyd G.E."/>
            <person name="Geurts R."/>
            <person name="Cannon S.B."/>
            <person name="Udvardi M.K."/>
            <person name="Benedito V.A."/>
            <person name="Mayer K.F."/>
            <person name="Gouzy J."/>
            <person name="Schoof H."/>
            <person name="Van de Peer Y."/>
            <person name="Proost S."/>
            <person name="Cook D.R."/>
            <person name="Meyers B.C."/>
            <person name="Spannagl M."/>
            <person name="Cheung F."/>
            <person name="De Mita S."/>
            <person name="Krishnakumar V."/>
            <person name="Gundlach H."/>
            <person name="Zhou S."/>
            <person name="Mudge J."/>
            <person name="Bharti A.K."/>
            <person name="Murray J.D."/>
            <person name="Naoumkina M.A."/>
            <person name="Rosen B."/>
            <person name="Silverstein K.A."/>
            <person name="Tang H."/>
            <person name="Rombauts S."/>
            <person name="Zhao P.X."/>
            <person name="Zhou P."/>
            <person name="Barbe V."/>
            <person name="Bardou P."/>
            <person name="Bechner M."/>
            <person name="Bellec A."/>
            <person name="Berger A."/>
            <person name="Berges H."/>
            <person name="Bidwell S."/>
            <person name="Bisseling T."/>
            <person name="Choisne N."/>
            <person name="Couloux A."/>
            <person name="Denny R."/>
            <person name="Deshpande S."/>
            <person name="Dai X."/>
            <person name="Doyle J.J."/>
            <person name="Dudez A.M."/>
            <person name="Farmer A.D."/>
            <person name="Fouteau S."/>
            <person name="Franken C."/>
            <person name="Gibelin C."/>
            <person name="Gish J."/>
            <person name="Goldstein S."/>
            <person name="Gonzalez A.J."/>
            <person name="Green P.J."/>
            <person name="Hallab A."/>
            <person name="Hartog M."/>
            <person name="Hua A."/>
            <person name="Humphray S.J."/>
            <person name="Jeong D.H."/>
            <person name="Jing Y."/>
            <person name="Jocker A."/>
            <person name="Kenton S.M."/>
            <person name="Kim D.J."/>
            <person name="Klee K."/>
            <person name="Lai H."/>
            <person name="Lang C."/>
            <person name="Lin S."/>
            <person name="Macmil S.L."/>
            <person name="Magdelenat G."/>
            <person name="Matthews L."/>
            <person name="McCorrison J."/>
            <person name="Monaghan E.L."/>
            <person name="Mun J.H."/>
            <person name="Najar F.Z."/>
            <person name="Nicholson C."/>
            <person name="Noirot C."/>
            <person name="O'Bleness M."/>
            <person name="Paule C.R."/>
            <person name="Poulain J."/>
            <person name="Prion F."/>
            <person name="Qin B."/>
            <person name="Qu C."/>
            <person name="Retzel E.F."/>
            <person name="Riddle C."/>
            <person name="Sallet E."/>
            <person name="Samain S."/>
            <person name="Samson N."/>
            <person name="Sanders I."/>
            <person name="Saurat O."/>
            <person name="Scarpelli C."/>
            <person name="Schiex T."/>
            <person name="Segurens B."/>
            <person name="Severin A.J."/>
            <person name="Sherrier D.J."/>
            <person name="Shi R."/>
            <person name="Sims S."/>
            <person name="Singer S.R."/>
            <person name="Sinharoy S."/>
            <person name="Sterck L."/>
            <person name="Viollet A."/>
            <person name="Wang B.B."/>
            <person name="Wang K."/>
            <person name="Wang M."/>
            <person name="Wang X."/>
            <person name="Warfsmann J."/>
            <person name="Weissenbach J."/>
            <person name="White D.D."/>
            <person name="White J.D."/>
            <person name="Wiley G.B."/>
            <person name="Wincker P."/>
            <person name="Xing Y."/>
            <person name="Yang L."/>
            <person name="Yao Z."/>
            <person name="Ying F."/>
            <person name="Zhai J."/>
            <person name="Zhou L."/>
            <person name="Zuber A."/>
            <person name="Denarie J."/>
            <person name="Dixon R.A."/>
            <person name="May G.D."/>
            <person name="Schwartz D.C."/>
            <person name="Rogers J."/>
            <person name="Quetier F."/>
            <person name="Town C.D."/>
            <person name="Roe B.A."/>
        </authorList>
    </citation>
    <scope>NUCLEOTIDE SEQUENCE [LARGE SCALE GENOMIC DNA]</scope>
    <source>
        <strain evidence="2">A17</strain>
        <strain evidence="3 4">cv. Jemalong A17</strain>
    </source>
</reference>
<dbReference type="HOGENOM" id="CLU_027176_0_1_1"/>
<dbReference type="Proteomes" id="UP000002051">
    <property type="component" value="Chromosome 5"/>
</dbReference>
<dbReference type="NCBIfam" id="TIGR01640">
    <property type="entry name" value="F_box_assoc_1"/>
    <property type="match status" value="1"/>
</dbReference>
<dbReference type="KEGG" id="mtr:11435730"/>
<accession>G7KEV0</accession>
<evidence type="ECO:0000313" key="2">
    <source>
        <dbReference type="EMBL" id="AES94157.1"/>
    </source>
</evidence>
<dbReference type="PANTHER" id="PTHR31790">
    <property type="entry name" value="OS02G0783600 PROTEIN"/>
    <property type="match status" value="1"/>
</dbReference>
<protein>
    <submittedName>
        <fullName evidence="2">F-box protein interaction domain protein</fullName>
    </submittedName>
</protein>